<dbReference type="InterPro" id="IPR029044">
    <property type="entry name" value="Nucleotide-diphossugar_trans"/>
</dbReference>
<keyword evidence="3" id="KW-1185">Reference proteome</keyword>
<dbReference type="CDD" id="cd06433">
    <property type="entry name" value="GT_2_WfgS_like"/>
    <property type="match status" value="1"/>
</dbReference>
<dbReference type="Pfam" id="PF00535">
    <property type="entry name" value="Glycos_transf_2"/>
    <property type="match status" value="1"/>
</dbReference>
<proteinExistence type="predicted"/>
<dbReference type="InterPro" id="IPR050834">
    <property type="entry name" value="Glycosyltransf_2"/>
</dbReference>
<dbReference type="Gene3D" id="3.90.550.10">
    <property type="entry name" value="Spore Coat Polysaccharide Biosynthesis Protein SpsA, Chain A"/>
    <property type="match status" value="1"/>
</dbReference>
<sequence>MRQAGAPSEAGRTMTAPRFSIVTVNLDNHAGLAATWHSLRDQSFGDFEWIVVDAVSRDGSIDFLHALGDSRLALICEPDRSLYDGMNKGLDRARGDFLLFLNSGDRLADAEVLRRMADWPRLGETDIAYGDATEIGPQNTMIKRAMPHWMVAYSMFTHHQAIFYRRAFIASTRYDLSFRRVADWALTATLLKRGAQARHIDLMVCHFARGGVSQAPDRIEDARAEMIRLHREVLGLPTALSRLLVAAKFAVNDFRRKWPGAYDFIRSRV</sequence>
<name>A0A369W398_9HYPH</name>
<dbReference type="PANTHER" id="PTHR43685:SF2">
    <property type="entry name" value="GLYCOSYLTRANSFERASE 2-LIKE DOMAIN-CONTAINING PROTEIN"/>
    <property type="match status" value="1"/>
</dbReference>
<accession>A0A369W398</accession>
<gene>
    <name evidence="2" type="ORF">DVH29_08120</name>
</gene>
<evidence type="ECO:0000313" key="3">
    <source>
        <dbReference type="Proteomes" id="UP000253759"/>
    </source>
</evidence>
<evidence type="ECO:0000313" key="2">
    <source>
        <dbReference type="EMBL" id="RDE09146.1"/>
    </source>
</evidence>
<reference evidence="3" key="1">
    <citation type="submission" date="2018-07" db="EMBL/GenBank/DDBJ databases">
        <authorList>
            <person name="Liu B.-T."/>
            <person name="Du Z."/>
        </authorList>
    </citation>
    <scope>NUCLEOTIDE SEQUENCE [LARGE SCALE GENOMIC DNA]</scope>
    <source>
        <strain evidence="3">XYN52</strain>
    </source>
</reference>
<dbReference type="EMBL" id="QQNH01000008">
    <property type="protein sequence ID" value="RDE09146.1"/>
    <property type="molecule type" value="Genomic_DNA"/>
</dbReference>
<evidence type="ECO:0000259" key="1">
    <source>
        <dbReference type="Pfam" id="PF00535"/>
    </source>
</evidence>
<dbReference type="PANTHER" id="PTHR43685">
    <property type="entry name" value="GLYCOSYLTRANSFERASE"/>
    <property type="match status" value="1"/>
</dbReference>
<organism evidence="2 3">
    <name type="scientific">Pelagibacterium lacus</name>
    <dbReference type="NCBI Taxonomy" id="2282655"/>
    <lineage>
        <taxon>Bacteria</taxon>
        <taxon>Pseudomonadati</taxon>
        <taxon>Pseudomonadota</taxon>
        <taxon>Alphaproteobacteria</taxon>
        <taxon>Hyphomicrobiales</taxon>
        <taxon>Devosiaceae</taxon>
        <taxon>Pelagibacterium</taxon>
    </lineage>
</organism>
<dbReference type="AlphaFoldDB" id="A0A369W398"/>
<dbReference type="InterPro" id="IPR001173">
    <property type="entry name" value="Glyco_trans_2-like"/>
</dbReference>
<feature type="domain" description="Glycosyltransferase 2-like" evidence="1">
    <location>
        <begin position="20"/>
        <end position="156"/>
    </location>
</feature>
<dbReference type="GO" id="GO:0016740">
    <property type="term" value="F:transferase activity"/>
    <property type="evidence" value="ECO:0007669"/>
    <property type="project" value="UniProtKB-KW"/>
</dbReference>
<protein>
    <submittedName>
        <fullName evidence="2">Glycosyltransferase</fullName>
    </submittedName>
</protein>
<dbReference type="SUPFAM" id="SSF53448">
    <property type="entry name" value="Nucleotide-diphospho-sugar transferases"/>
    <property type="match status" value="1"/>
</dbReference>
<dbReference type="Proteomes" id="UP000253759">
    <property type="component" value="Unassembled WGS sequence"/>
</dbReference>
<comment type="caution">
    <text evidence="2">The sequence shown here is derived from an EMBL/GenBank/DDBJ whole genome shotgun (WGS) entry which is preliminary data.</text>
</comment>
<keyword evidence="2" id="KW-0808">Transferase</keyword>